<dbReference type="EMBL" id="JAMZMK010000808">
    <property type="protein sequence ID" value="KAI7755814.1"/>
    <property type="molecule type" value="Genomic_DNA"/>
</dbReference>
<proteinExistence type="predicted"/>
<comment type="caution">
    <text evidence="1">The sequence shown here is derived from an EMBL/GenBank/DDBJ whole genome shotgun (WGS) entry which is preliminary data.</text>
</comment>
<organism evidence="1 2">
    <name type="scientific">Ambrosia artemisiifolia</name>
    <name type="common">Common ragweed</name>
    <dbReference type="NCBI Taxonomy" id="4212"/>
    <lineage>
        <taxon>Eukaryota</taxon>
        <taxon>Viridiplantae</taxon>
        <taxon>Streptophyta</taxon>
        <taxon>Embryophyta</taxon>
        <taxon>Tracheophyta</taxon>
        <taxon>Spermatophyta</taxon>
        <taxon>Magnoliopsida</taxon>
        <taxon>eudicotyledons</taxon>
        <taxon>Gunneridae</taxon>
        <taxon>Pentapetalae</taxon>
        <taxon>asterids</taxon>
        <taxon>campanulids</taxon>
        <taxon>Asterales</taxon>
        <taxon>Asteraceae</taxon>
        <taxon>Asteroideae</taxon>
        <taxon>Heliantheae alliance</taxon>
        <taxon>Heliantheae</taxon>
        <taxon>Ambrosia</taxon>
    </lineage>
</organism>
<evidence type="ECO:0000313" key="1">
    <source>
        <dbReference type="EMBL" id="KAI7755814.1"/>
    </source>
</evidence>
<feature type="non-terminal residue" evidence="1">
    <location>
        <position position="1"/>
    </location>
</feature>
<dbReference type="AlphaFoldDB" id="A0AAD5GWN2"/>
<protein>
    <submittedName>
        <fullName evidence="1">Uncharacterized protein</fullName>
    </submittedName>
</protein>
<name>A0AAD5GWN2_AMBAR</name>
<sequence>LLMDLTSLSFSLYNYMNPNLNKPSQVCRQDDDVVPVLIQKRFTSCSEVSTTSPCKSPIAEELGDIYSYMALCFPPRLAFTGQSSSVPMLMSVANWSPMGYMEPLLEIIPMDGNTMVLAPILVS</sequence>
<reference evidence="1" key="1">
    <citation type="submission" date="2022-06" db="EMBL/GenBank/DDBJ databases">
        <title>Uncovering the hologenomic basis of an extraordinary plant invasion.</title>
        <authorList>
            <person name="Bieker V.C."/>
            <person name="Martin M.D."/>
            <person name="Gilbert T."/>
            <person name="Hodgins K."/>
            <person name="Battlay P."/>
            <person name="Petersen B."/>
            <person name="Wilson J."/>
        </authorList>
    </citation>
    <scope>NUCLEOTIDE SEQUENCE</scope>
    <source>
        <strain evidence="1">AA19_3_7</strain>
        <tissue evidence="1">Leaf</tissue>
    </source>
</reference>
<keyword evidence="2" id="KW-1185">Reference proteome</keyword>
<accession>A0AAD5GWN2</accession>
<dbReference type="Proteomes" id="UP001206925">
    <property type="component" value="Unassembled WGS sequence"/>
</dbReference>
<evidence type="ECO:0000313" key="2">
    <source>
        <dbReference type="Proteomes" id="UP001206925"/>
    </source>
</evidence>
<gene>
    <name evidence="1" type="ORF">M8C21_024005</name>
</gene>